<dbReference type="InterPro" id="IPR042185">
    <property type="entry name" value="Serpin_sf_2"/>
</dbReference>
<accession>A0A7E5W5F9</accession>
<dbReference type="InterPro" id="IPR023796">
    <property type="entry name" value="Serpin_dom"/>
</dbReference>
<feature type="domain" description="Serpin" evidence="6">
    <location>
        <begin position="87"/>
        <end position="449"/>
    </location>
</feature>
<evidence type="ECO:0000256" key="1">
    <source>
        <dbReference type="ARBA" id="ARBA00022690"/>
    </source>
</evidence>
<reference evidence="8" key="1">
    <citation type="submission" date="2025-08" db="UniProtKB">
        <authorList>
            <consortium name="RefSeq"/>
        </authorList>
    </citation>
    <scope>IDENTIFICATION</scope>
</reference>
<keyword evidence="1" id="KW-0646">Protease inhibitor</keyword>
<dbReference type="InterPro" id="IPR042178">
    <property type="entry name" value="Serpin_sf_1"/>
</dbReference>
<dbReference type="PANTHER" id="PTHR11461">
    <property type="entry name" value="SERINE PROTEASE INHIBITOR, SERPIN"/>
    <property type="match status" value="1"/>
</dbReference>
<dbReference type="KEGG" id="tnl:113499599"/>
<dbReference type="InterPro" id="IPR023795">
    <property type="entry name" value="Serpin_CS"/>
</dbReference>
<dbReference type="RefSeq" id="XP_026735913.1">
    <property type="nucleotide sequence ID" value="XM_026880112.1"/>
</dbReference>
<evidence type="ECO:0000256" key="5">
    <source>
        <dbReference type="SAM" id="SignalP"/>
    </source>
</evidence>
<feature type="signal peptide" evidence="5">
    <location>
        <begin position="1"/>
        <end position="25"/>
    </location>
</feature>
<evidence type="ECO:0000259" key="6">
    <source>
        <dbReference type="SMART" id="SM00093"/>
    </source>
</evidence>
<name>A0A7E5W5F9_TRINI</name>
<feature type="chain" id="PRO_5028857518" evidence="5">
    <location>
        <begin position="26"/>
        <end position="1070"/>
    </location>
</feature>
<dbReference type="InterPro" id="IPR036186">
    <property type="entry name" value="Serpin_sf"/>
</dbReference>
<dbReference type="Gene3D" id="3.30.497.10">
    <property type="entry name" value="Antithrombin, subunit I, domain 2"/>
    <property type="match status" value="2"/>
</dbReference>
<dbReference type="CDD" id="cd19578">
    <property type="entry name" value="serpinK_insect_SRPN2-like"/>
    <property type="match status" value="1"/>
</dbReference>
<evidence type="ECO:0000313" key="8">
    <source>
        <dbReference type="RefSeq" id="XP_026735913.1"/>
    </source>
</evidence>
<dbReference type="InterPro" id="IPR000215">
    <property type="entry name" value="Serpin_fam"/>
</dbReference>
<gene>
    <name evidence="8" type="primary">LOC113499599</name>
</gene>
<dbReference type="GO" id="GO:0004867">
    <property type="term" value="F:serine-type endopeptidase inhibitor activity"/>
    <property type="evidence" value="ECO:0007669"/>
    <property type="project" value="UniProtKB-KW"/>
</dbReference>
<keyword evidence="2" id="KW-0722">Serine protease inhibitor</keyword>
<dbReference type="Gene3D" id="2.30.39.10">
    <property type="entry name" value="Alpha-1-antitrypsin, domain 1"/>
    <property type="match status" value="2"/>
</dbReference>
<protein>
    <submittedName>
        <fullName evidence="8">Uncharacterized protein LOC113499599</fullName>
    </submittedName>
</protein>
<proteinExistence type="inferred from homology"/>
<keyword evidence="5" id="KW-0732">Signal</keyword>
<organism evidence="7 8">
    <name type="scientific">Trichoplusia ni</name>
    <name type="common">Cabbage looper</name>
    <dbReference type="NCBI Taxonomy" id="7111"/>
    <lineage>
        <taxon>Eukaryota</taxon>
        <taxon>Metazoa</taxon>
        <taxon>Ecdysozoa</taxon>
        <taxon>Arthropoda</taxon>
        <taxon>Hexapoda</taxon>
        <taxon>Insecta</taxon>
        <taxon>Pterygota</taxon>
        <taxon>Neoptera</taxon>
        <taxon>Endopterygota</taxon>
        <taxon>Lepidoptera</taxon>
        <taxon>Glossata</taxon>
        <taxon>Ditrysia</taxon>
        <taxon>Noctuoidea</taxon>
        <taxon>Noctuidae</taxon>
        <taxon>Plusiinae</taxon>
        <taxon>Trichoplusia</taxon>
    </lineage>
</organism>
<dbReference type="GO" id="GO:0005615">
    <property type="term" value="C:extracellular space"/>
    <property type="evidence" value="ECO:0007669"/>
    <property type="project" value="InterPro"/>
</dbReference>
<dbReference type="AlphaFoldDB" id="A0A7E5W5F9"/>
<dbReference type="PANTHER" id="PTHR11461:SF357">
    <property type="entry name" value="SERINE PROTEASE INHIBITOR 27A"/>
    <property type="match status" value="1"/>
</dbReference>
<dbReference type="Pfam" id="PF00079">
    <property type="entry name" value="Serpin"/>
    <property type="match status" value="2"/>
</dbReference>
<feature type="domain" description="Serpin" evidence="6">
    <location>
        <begin position="583"/>
        <end position="940"/>
    </location>
</feature>
<dbReference type="GeneID" id="113499599"/>
<dbReference type="PROSITE" id="PS00284">
    <property type="entry name" value="SERPIN"/>
    <property type="match status" value="2"/>
</dbReference>
<feature type="region of interest" description="Disordered" evidence="4">
    <location>
        <begin position="998"/>
        <end position="1051"/>
    </location>
</feature>
<evidence type="ECO:0000256" key="3">
    <source>
        <dbReference type="RuleBase" id="RU000411"/>
    </source>
</evidence>
<dbReference type="InParanoid" id="A0A7E5W5F9"/>
<sequence>MVSVSTMASKVFVLFIASLAVCSSASPPIDPQLLQSVFGGAAPAFAAPGQAAPVRPATDNNTLVDLDYWDSADNFSPAPADYDKFDWTLTKRVAASSDANFLLSPLGLKLALAILTEAATGVTQNELSSVLGFDLDRNLVRRKFSTIIESLQKKSPQYILNLGSRIYIGDDAQPRQRFAAIAQEFYKTELKTVNFNDPAIAAKEINNWVSNTTQGKIPTLVDEDDVAGMVVLVLNTLYFKGSWRHQFAPNATKNGQFFVSPKIQKTIPFMNVNDKFYYVESAKYDAKILRLPYLGNKYAMYIIVPNSLTGLPRVLNDLSDLRLELTNLREHQVDVTLPKFKFEYTSQLDGVLRELGVRQAFEETASFPGIARGQLLHQRLRISKVLQRSGIEVNELGSVAYSATEISLVNKFGEDTEANAEVVANKPFLFFIQDEATRQLLFTSRVADPSSADGAFKLYTLDTFGEFQPPEFAERCEKPKIAISSNVNTPKFITRYCRKKVALVINASHLFLGSQDFQASLFTSHRANGRLFSAPSFVLFDYVNIEKKVNEMRAVAIVLIFSSFQSLDCQNGKPKSRLSFFDIDLLRYAAEDRKGNVMISPASIKSTLGMLLEGAEGATASEIKTALRLSPIKADFREELSMYLTALQANGPTASIENANGLFVDKNLKLKKDFEMVLKRMYNSEVKKVDFKQPKHTAEAINGWVNAKTKGLIPSIVDDGNINPSAEVFITNALYFKSSWLHEFNPSLTHGDCFYQDGVCKIVAMMDLQAELNYAYIEDLRAHALELPYQGRRYSMILLVPQDRSAGVALIRDLPYIGLLQISKMMEPNDVILTMPKFDVEYSDDMIATLKNMRISSLFSPSANLSGIIEGNSSAHINSFYHTVHMSVDEKGTIAAAATAAMVVPLINDQVQLRVDRPFLFFIRDNELGLILFEGKIEEPTEFKGDGGIKADQIPLKSQTPPIKSVPNAPTIIQQPLEPWVALRPIVSQPADSPPIWNRVPFTSSSTSSPSSPITSQSTSTSNSSSLSSSPASSSSDASQSSQSTEAIPIATTEKIRSGWRKWFSRYFDI</sequence>
<feature type="compositionally biased region" description="Low complexity" evidence="4">
    <location>
        <begin position="1003"/>
        <end position="1045"/>
    </location>
</feature>
<dbReference type="CDD" id="cd19600">
    <property type="entry name" value="serpin11-like_insects"/>
    <property type="match status" value="1"/>
</dbReference>
<evidence type="ECO:0000313" key="7">
    <source>
        <dbReference type="Proteomes" id="UP000322000"/>
    </source>
</evidence>
<comment type="similarity">
    <text evidence="3">Belongs to the serpin family.</text>
</comment>
<dbReference type="OrthoDB" id="671595at2759"/>
<dbReference type="SUPFAM" id="SSF56574">
    <property type="entry name" value="Serpins"/>
    <property type="match status" value="2"/>
</dbReference>
<evidence type="ECO:0000256" key="2">
    <source>
        <dbReference type="ARBA" id="ARBA00022900"/>
    </source>
</evidence>
<keyword evidence="7" id="KW-1185">Reference proteome</keyword>
<evidence type="ECO:0000256" key="4">
    <source>
        <dbReference type="SAM" id="MobiDB-lite"/>
    </source>
</evidence>
<dbReference type="SMART" id="SM00093">
    <property type="entry name" value="SERPIN"/>
    <property type="match status" value="2"/>
</dbReference>
<dbReference type="Proteomes" id="UP000322000">
    <property type="component" value="Chromosome 12"/>
</dbReference>
<dbReference type="CTD" id="693100"/>